<dbReference type="EMBL" id="CP000712">
    <property type="protein sequence ID" value="ABQ76847.1"/>
    <property type="molecule type" value="Genomic_DNA"/>
</dbReference>
<dbReference type="HOGENOM" id="CLU_067291_0_0_6"/>
<dbReference type="InterPro" id="IPR021254">
    <property type="entry name" value="DUF2806"/>
</dbReference>
<dbReference type="KEGG" id="ppf:Pput_0682"/>
<evidence type="ECO:0000313" key="1">
    <source>
        <dbReference type="EMBL" id="ABQ76847.1"/>
    </source>
</evidence>
<evidence type="ECO:0008006" key="2">
    <source>
        <dbReference type="Google" id="ProtNLM"/>
    </source>
</evidence>
<dbReference type="eggNOG" id="ENOG5031NZV">
    <property type="taxonomic scope" value="Bacteria"/>
</dbReference>
<organism evidence="1">
    <name type="scientific">Pseudomonas putida (strain ATCC 700007 / DSM 6899 / JCM 31910 / BCRC 17059 / LMG 24140 / F1)</name>
    <dbReference type="NCBI Taxonomy" id="351746"/>
    <lineage>
        <taxon>Bacteria</taxon>
        <taxon>Pseudomonadati</taxon>
        <taxon>Pseudomonadota</taxon>
        <taxon>Gammaproteobacteria</taxon>
        <taxon>Pseudomonadales</taxon>
        <taxon>Pseudomonadaceae</taxon>
        <taxon>Pseudomonas</taxon>
    </lineage>
</organism>
<sequence length="288" mass="31584">MTNGFSLIDLKGVSEPLSKLIDSVSKGIGGLYAPRGTVKAAKAEAEAMVILAEAKEKVDSLTFRALERVTHQELRRQNNIDAIVEGAVGYLPDSVSSVEIDEDWIINFFNLGQDIGNPQMQKIWSKLLAGEVSHPGTFNSRTIQAVKSLSVDEANLFTVLCGFSFVVDGDWVLPVFSSGFFDYIRDNGLDTLDEVHLQNIGLLSGSPLWYGTNRDDGMILVEYHSTPFLAFPEESGDDSGGDVEDVYIKAFPFTKTGMELARIAGGQPDSSYIDLLCDEKSILRVKQF</sequence>
<dbReference type="AlphaFoldDB" id="A5VY87"/>
<reference evidence="1" key="1">
    <citation type="submission" date="2007-05" db="EMBL/GenBank/DDBJ databases">
        <title>Complete sequence of Pseudomonas putida F1.</title>
        <authorList>
            <consortium name="US DOE Joint Genome Institute"/>
            <person name="Copeland A."/>
            <person name="Lucas S."/>
            <person name="Lapidus A."/>
            <person name="Barry K."/>
            <person name="Detter J.C."/>
            <person name="Glavina del Rio T."/>
            <person name="Hammon N."/>
            <person name="Israni S."/>
            <person name="Dalin E."/>
            <person name="Tice H."/>
            <person name="Pitluck S."/>
            <person name="Chain P."/>
            <person name="Malfatti S."/>
            <person name="Shin M."/>
            <person name="Vergez L."/>
            <person name="Schmutz J."/>
            <person name="Larimer F."/>
            <person name="Land M."/>
            <person name="Hauser L."/>
            <person name="Kyrpides N."/>
            <person name="Lykidis A."/>
            <person name="Parales R."/>
            <person name="Richardson P."/>
        </authorList>
    </citation>
    <scope>NUCLEOTIDE SEQUENCE [LARGE SCALE GENOMIC DNA]</scope>
    <source>
        <strain evidence="1">F1</strain>
    </source>
</reference>
<proteinExistence type="predicted"/>
<gene>
    <name evidence="1" type="ordered locus">Pput_0682</name>
</gene>
<protein>
    <recommendedName>
        <fullName evidence="2">DUF2806 domain-containing protein</fullName>
    </recommendedName>
</protein>
<accession>A5VY87</accession>
<dbReference type="Pfam" id="PF10987">
    <property type="entry name" value="DUF2806"/>
    <property type="match status" value="1"/>
</dbReference>
<name>A5VY87_PSEP1</name>